<gene>
    <name evidence="2" type="ORF">CCMA1212_009487</name>
</gene>
<keyword evidence="3" id="KW-1185">Reference proteome</keyword>
<evidence type="ECO:0000256" key="1">
    <source>
        <dbReference type="SAM" id="MobiDB-lite"/>
    </source>
</evidence>
<accession>A0ABY2GSM0</accession>
<feature type="compositionally biased region" description="Polar residues" evidence="1">
    <location>
        <begin position="1"/>
        <end position="32"/>
    </location>
</feature>
<proteinExistence type="predicted"/>
<feature type="region of interest" description="Disordered" evidence="1">
    <location>
        <begin position="1"/>
        <end position="34"/>
    </location>
</feature>
<reference evidence="2 3" key="1">
    <citation type="submission" date="2018-01" db="EMBL/GenBank/DDBJ databases">
        <title>Genome characterization of the sugarcane-associated fungus Trichoderma ghanense CCMA-1212 and their application in lignocelulose bioconversion.</title>
        <authorList>
            <person name="Steindorff A.S."/>
            <person name="Mendes T.D."/>
            <person name="Vilela E.S.D."/>
            <person name="Rodrigues D.S."/>
            <person name="Formighieri E.F."/>
            <person name="Melo I.S."/>
            <person name="Favaro L.C.L."/>
        </authorList>
    </citation>
    <scope>NUCLEOTIDE SEQUENCE [LARGE SCALE GENOMIC DNA]</scope>
    <source>
        <strain evidence="2 3">CCMA-1212</strain>
    </source>
</reference>
<dbReference type="Proteomes" id="UP001642720">
    <property type="component" value="Unassembled WGS sequence"/>
</dbReference>
<dbReference type="EMBL" id="PPTA01000018">
    <property type="protein sequence ID" value="TFA98615.1"/>
    <property type="molecule type" value="Genomic_DNA"/>
</dbReference>
<protein>
    <submittedName>
        <fullName evidence="2">Uncharacterized protein</fullName>
    </submittedName>
</protein>
<name>A0ABY2GSM0_9HYPO</name>
<dbReference type="GeneID" id="300581019"/>
<organism evidence="2 3">
    <name type="scientific">Trichoderma ghanense</name>
    <dbReference type="NCBI Taxonomy" id="65468"/>
    <lineage>
        <taxon>Eukaryota</taxon>
        <taxon>Fungi</taxon>
        <taxon>Dikarya</taxon>
        <taxon>Ascomycota</taxon>
        <taxon>Pezizomycotina</taxon>
        <taxon>Sordariomycetes</taxon>
        <taxon>Hypocreomycetidae</taxon>
        <taxon>Hypocreales</taxon>
        <taxon>Hypocreaceae</taxon>
        <taxon>Trichoderma</taxon>
    </lineage>
</organism>
<dbReference type="RefSeq" id="XP_073554817.1">
    <property type="nucleotide sequence ID" value="XM_073706569.1"/>
</dbReference>
<comment type="caution">
    <text evidence="2">The sequence shown here is derived from an EMBL/GenBank/DDBJ whole genome shotgun (WGS) entry which is preliminary data.</text>
</comment>
<evidence type="ECO:0000313" key="3">
    <source>
        <dbReference type="Proteomes" id="UP001642720"/>
    </source>
</evidence>
<sequence>MPYSSTSAAYNGSANGINHSGSDATHGNTSHSDAIGRFLADQEQRRPLELSNTVQSAAEAEAAARSRIQAKLHAFEQQFNANNGPNNEPQAN</sequence>
<evidence type="ECO:0000313" key="2">
    <source>
        <dbReference type="EMBL" id="TFA98615.1"/>
    </source>
</evidence>